<sequence>MGFMSTMKPQSDLGRLFRKDVTSPFNVHLSVHEKGPADTEESVLAHCVHERGFLGDGVQRIPVREGRIRATLFLPPGEGPFPGVLELGGTAGGLLEYRACLLANHGFATMSLAYFSFEDLPKLLLELHLEYFEEALHYFQR</sequence>
<dbReference type="GO" id="GO:0006637">
    <property type="term" value="P:acyl-CoA metabolic process"/>
    <property type="evidence" value="ECO:0007669"/>
    <property type="project" value="TreeGrafter"/>
</dbReference>
<dbReference type="InterPro" id="IPR029058">
    <property type="entry name" value="AB_hydrolase_fold"/>
</dbReference>
<reference evidence="2" key="1">
    <citation type="journal article" date="2023" name="Science">
        <title>Genome structures resolve the early diversification of teleost fishes.</title>
        <authorList>
            <person name="Parey E."/>
            <person name="Louis A."/>
            <person name="Montfort J."/>
            <person name="Bouchez O."/>
            <person name="Roques C."/>
            <person name="Iampietro C."/>
            <person name="Lluch J."/>
            <person name="Castinel A."/>
            <person name="Donnadieu C."/>
            <person name="Desvignes T."/>
            <person name="Floi Bucao C."/>
            <person name="Jouanno E."/>
            <person name="Wen M."/>
            <person name="Mejri S."/>
            <person name="Dirks R."/>
            <person name="Jansen H."/>
            <person name="Henkel C."/>
            <person name="Chen W.J."/>
            <person name="Zahm M."/>
            <person name="Cabau C."/>
            <person name="Klopp C."/>
            <person name="Thompson A.W."/>
            <person name="Robinson-Rechavi M."/>
            <person name="Braasch I."/>
            <person name="Lecointre G."/>
            <person name="Bobe J."/>
            <person name="Postlethwait J.H."/>
            <person name="Berthelot C."/>
            <person name="Roest Crollius H."/>
            <person name="Guiguen Y."/>
        </authorList>
    </citation>
    <scope>NUCLEOTIDE SEQUENCE</scope>
    <source>
        <strain evidence="2">NC1722</strain>
    </source>
</reference>
<accession>A0AAD7RCS1</accession>
<protein>
    <recommendedName>
        <fullName evidence="1">Acyl-CoA thioester hydrolase/bile acid-CoA amino acid N-acetyltransferase domain-containing protein</fullName>
    </recommendedName>
</protein>
<dbReference type="Proteomes" id="UP001221898">
    <property type="component" value="Unassembled WGS sequence"/>
</dbReference>
<organism evidence="2 3">
    <name type="scientific">Aldrovandia affinis</name>
    <dbReference type="NCBI Taxonomy" id="143900"/>
    <lineage>
        <taxon>Eukaryota</taxon>
        <taxon>Metazoa</taxon>
        <taxon>Chordata</taxon>
        <taxon>Craniata</taxon>
        <taxon>Vertebrata</taxon>
        <taxon>Euteleostomi</taxon>
        <taxon>Actinopterygii</taxon>
        <taxon>Neopterygii</taxon>
        <taxon>Teleostei</taxon>
        <taxon>Notacanthiformes</taxon>
        <taxon>Halosauridae</taxon>
        <taxon>Aldrovandia</taxon>
    </lineage>
</organism>
<feature type="domain" description="Acyl-CoA thioester hydrolase/bile acid-CoA amino acid N-acetyltransferase" evidence="1">
    <location>
        <begin position="1"/>
        <end position="65"/>
    </location>
</feature>
<evidence type="ECO:0000313" key="3">
    <source>
        <dbReference type="Proteomes" id="UP001221898"/>
    </source>
</evidence>
<evidence type="ECO:0000313" key="2">
    <source>
        <dbReference type="EMBL" id="KAJ8377538.1"/>
    </source>
</evidence>
<keyword evidence="3" id="KW-1185">Reference proteome</keyword>
<evidence type="ECO:0000259" key="1">
    <source>
        <dbReference type="Pfam" id="PF04775"/>
    </source>
</evidence>
<proteinExistence type="predicted"/>
<dbReference type="GO" id="GO:0047617">
    <property type="term" value="F:fatty acyl-CoA hydrolase activity"/>
    <property type="evidence" value="ECO:0007669"/>
    <property type="project" value="TreeGrafter"/>
</dbReference>
<dbReference type="Gene3D" id="2.60.40.2240">
    <property type="entry name" value="Acyl-CoA thioester hydrolase/BAAT N-terminal domain"/>
    <property type="match status" value="1"/>
</dbReference>
<comment type="caution">
    <text evidence="2">The sequence shown here is derived from an EMBL/GenBank/DDBJ whole genome shotgun (WGS) entry which is preliminary data.</text>
</comment>
<dbReference type="SUPFAM" id="SSF53474">
    <property type="entry name" value="alpha/beta-Hydrolases"/>
    <property type="match status" value="1"/>
</dbReference>
<dbReference type="InterPro" id="IPR042490">
    <property type="entry name" value="Thio_Ohase/BAAT_N"/>
</dbReference>
<dbReference type="PANTHER" id="PTHR10824">
    <property type="entry name" value="ACYL-COENZYME A THIOESTERASE-RELATED"/>
    <property type="match status" value="1"/>
</dbReference>
<dbReference type="Pfam" id="PF04775">
    <property type="entry name" value="Bile_Hydr_Trans"/>
    <property type="match status" value="1"/>
</dbReference>
<dbReference type="PANTHER" id="PTHR10824:SF38">
    <property type="entry name" value="ACOT1 THIOESTERASE"/>
    <property type="match status" value="1"/>
</dbReference>
<dbReference type="GO" id="GO:0006631">
    <property type="term" value="P:fatty acid metabolic process"/>
    <property type="evidence" value="ECO:0007669"/>
    <property type="project" value="TreeGrafter"/>
</dbReference>
<dbReference type="InterPro" id="IPR006862">
    <property type="entry name" value="Thio_Ohase/aa_AcTrfase"/>
</dbReference>
<dbReference type="Gene3D" id="3.40.50.1820">
    <property type="entry name" value="alpha/beta hydrolase"/>
    <property type="match status" value="1"/>
</dbReference>
<name>A0AAD7RCS1_9TELE</name>
<gene>
    <name evidence="2" type="ORF">AAFF_G00256340</name>
</gene>
<dbReference type="EMBL" id="JAINUG010000349">
    <property type="protein sequence ID" value="KAJ8377538.1"/>
    <property type="molecule type" value="Genomic_DNA"/>
</dbReference>
<dbReference type="AlphaFoldDB" id="A0AAD7RCS1"/>